<keyword evidence="2" id="KW-0813">Transport</keyword>
<sequence>MKIDAKQFARILIEAVEGRKSEDVTAIIKEFVNILKEKQMLDKWRDIERAIHTIWKEKYGASSIKILSAHTLNDETRKMINSIAPGADLKERVDEQLIGGAVIRIDDTRIDGSVVGKLQNLKQVLMK</sequence>
<dbReference type="AlphaFoldDB" id="A0A2M8EP48"/>
<dbReference type="Pfam" id="PF00213">
    <property type="entry name" value="OSCP"/>
    <property type="match status" value="1"/>
</dbReference>
<evidence type="ECO:0000256" key="3">
    <source>
        <dbReference type="ARBA" id="ARBA00022781"/>
    </source>
</evidence>
<dbReference type="Proteomes" id="UP000230251">
    <property type="component" value="Unassembled WGS sequence"/>
</dbReference>
<comment type="caution">
    <text evidence="7">The sequence shown here is derived from an EMBL/GenBank/DDBJ whole genome shotgun (WGS) entry which is preliminary data.</text>
</comment>
<keyword evidence="3" id="KW-0375">Hydrogen ion transport</keyword>
<evidence type="ECO:0000256" key="6">
    <source>
        <dbReference type="ARBA" id="ARBA00023310"/>
    </source>
</evidence>
<evidence type="ECO:0000256" key="5">
    <source>
        <dbReference type="ARBA" id="ARBA00023136"/>
    </source>
</evidence>
<proteinExistence type="predicted"/>
<organism evidence="7 8">
    <name type="scientific">Candidatus Uhrbacteria bacterium CG_4_9_14_0_2_um_filter_41_50</name>
    <dbReference type="NCBI Taxonomy" id="1975031"/>
    <lineage>
        <taxon>Bacteria</taxon>
        <taxon>Candidatus Uhriibacteriota</taxon>
    </lineage>
</organism>
<keyword evidence="6" id="KW-0066">ATP synthesis</keyword>
<gene>
    <name evidence="7" type="ORF">CO057_02480</name>
</gene>
<name>A0A2M8EP48_9BACT</name>
<dbReference type="InterPro" id="IPR000711">
    <property type="entry name" value="ATPase_OSCP/dsu"/>
</dbReference>
<evidence type="ECO:0000313" key="7">
    <source>
        <dbReference type="EMBL" id="PJC24508.1"/>
    </source>
</evidence>
<protein>
    <submittedName>
        <fullName evidence="7">Uncharacterized protein</fullName>
    </submittedName>
</protein>
<keyword evidence="5" id="KW-0472">Membrane</keyword>
<dbReference type="PANTHER" id="PTHR11910">
    <property type="entry name" value="ATP SYNTHASE DELTA CHAIN"/>
    <property type="match status" value="1"/>
</dbReference>
<comment type="subcellular location">
    <subcellularLocation>
        <location evidence="1">Membrane</location>
    </subcellularLocation>
</comment>
<keyword evidence="4" id="KW-0406">Ion transport</keyword>
<accession>A0A2M8EP48</accession>
<evidence type="ECO:0000256" key="2">
    <source>
        <dbReference type="ARBA" id="ARBA00022448"/>
    </source>
</evidence>
<evidence type="ECO:0000256" key="4">
    <source>
        <dbReference type="ARBA" id="ARBA00023065"/>
    </source>
</evidence>
<evidence type="ECO:0000313" key="8">
    <source>
        <dbReference type="Proteomes" id="UP000230251"/>
    </source>
</evidence>
<dbReference type="GO" id="GO:0016020">
    <property type="term" value="C:membrane"/>
    <property type="evidence" value="ECO:0007669"/>
    <property type="project" value="UniProtKB-SubCell"/>
</dbReference>
<reference evidence="8" key="1">
    <citation type="submission" date="2017-09" db="EMBL/GenBank/DDBJ databases">
        <title>Depth-based differentiation of microbial function through sediment-hosted aquifers and enrichment of novel symbionts in the deep terrestrial subsurface.</title>
        <authorList>
            <person name="Probst A.J."/>
            <person name="Ladd B."/>
            <person name="Jarett J.K."/>
            <person name="Geller-Mcgrath D.E."/>
            <person name="Sieber C.M.K."/>
            <person name="Emerson J.B."/>
            <person name="Anantharaman K."/>
            <person name="Thomas B.C."/>
            <person name="Malmstrom R."/>
            <person name="Stieglmeier M."/>
            <person name="Klingl A."/>
            <person name="Woyke T."/>
            <person name="Ryan C.M."/>
            <person name="Banfield J.F."/>
        </authorList>
    </citation>
    <scope>NUCLEOTIDE SEQUENCE [LARGE SCALE GENOMIC DNA]</scope>
</reference>
<dbReference type="EMBL" id="PFSI01000036">
    <property type="protein sequence ID" value="PJC24508.1"/>
    <property type="molecule type" value="Genomic_DNA"/>
</dbReference>
<evidence type="ECO:0000256" key="1">
    <source>
        <dbReference type="ARBA" id="ARBA00004370"/>
    </source>
</evidence>
<dbReference type="GO" id="GO:0046933">
    <property type="term" value="F:proton-transporting ATP synthase activity, rotational mechanism"/>
    <property type="evidence" value="ECO:0007669"/>
    <property type="project" value="InterPro"/>
</dbReference>